<dbReference type="InterPro" id="IPR011009">
    <property type="entry name" value="Kinase-like_dom_sf"/>
</dbReference>
<dbReference type="PANTHER" id="PTHR43883:SF1">
    <property type="entry name" value="GLUCONOKINASE"/>
    <property type="match status" value="1"/>
</dbReference>
<dbReference type="PANTHER" id="PTHR43883">
    <property type="entry name" value="SLR0207 PROTEIN"/>
    <property type="match status" value="1"/>
</dbReference>
<dbReference type="OrthoDB" id="9810277at2"/>
<proteinExistence type="predicted"/>
<evidence type="ECO:0000313" key="2">
    <source>
        <dbReference type="Proteomes" id="UP000267418"/>
    </source>
</evidence>
<sequence>MDTTLVDALRNELQRETGQPVALVETHISWVLLTHALAVKLKKPVRLPFVDFGSVEARKHFCEEELRLNRRFAPSLYIDVAPVCGTREAPRIAGQGEPIDHVVRMRRFAESSLLRNLLVADALQPALLDGFAQRLASLHREAERAAPLSGFGSPDLIARTATDVLAALQAHAQAREGDGCVVALAELGRWIGEQGDALRMAWIARQQGGAVRECHGDLHTANVVLVDGALAPFDCIEFDPALRWIDVMSDVAFLTMDLKAHGRGDLAARFLDAWLQHVGDYPGLQVLRFYEVYRALVRAMASGLGPAAAAAEGPRPDYLACATRLMAQPEGGARLMIAHGLSGSGKSSVALRLLCATGAVRVRSDVERKRLYGLAPLARSAAHGLDIYGSDATRKTFERLHACARDALLAGYPVIVDAAFLRAAERRSFEALATELRVPFTILDCSASPATLRRRVAERDATGADASEAGPVVLERQLAWHEPLEADERAAAIEVSTEEPVDMALLAARWLAATVEGPR</sequence>
<reference evidence="1 2" key="1">
    <citation type="submission" date="2018-12" db="EMBL/GenBank/DDBJ databases">
        <title>The genome of Variovorax gossypii DSM 100435.</title>
        <authorList>
            <person name="Gao J."/>
            <person name="Sun J."/>
        </authorList>
    </citation>
    <scope>NUCLEOTIDE SEQUENCE [LARGE SCALE GENOMIC DNA]</scope>
    <source>
        <strain evidence="1 2">DSM 100435</strain>
    </source>
</reference>
<dbReference type="Gene3D" id="3.90.1200.10">
    <property type="match status" value="1"/>
</dbReference>
<evidence type="ECO:0000313" key="1">
    <source>
        <dbReference type="EMBL" id="RTQ34842.1"/>
    </source>
</evidence>
<dbReference type="Proteomes" id="UP000267418">
    <property type="component" value="Unassembled WGS sequence"/>
</dbReference>
<dbReference type="InterPro" id="IPR052732">
    <property type="entry name" value="Cell-binding_unc_protein"/>
</dbReference>
<dbReference type="RefSeq" id="WP_126469945.1">
    <property type="nucleotide sequence ID" value="NZ_RXOE01000002.1"/>
</dbReference>
<comment type="caution">
    <text evidence="1">The sequence shown here is derived from an EMBL/GenBank/DDBJ whole genome shotgun (WGS) entry which is preliminary data.</text>
</comment>
<dbReference type="AlphaFoldDB" id="A0A431TMC2"/>
<dbReference type="GO" id="GO:0016740">
    <property type="term" value="F:transferase activity"/>
    <property type="evidence" value="ECO:0007669"/>
    <property type="project" value="UniProtKB-KW"/>
</dbReference>
<protein>
    <submittedName>
        <fullName evidence="1">Aminoglycoside phosphotransferase</fullName>
    </submittedName>
</protein>
<dbReference type="SUPFAM" id="SSF56112">
    <property type="entry name" value="Protein kinase-like (PK-like)"/>
    <property type="match status" value="1"/>
</dbReference>
<dbReference type="Gene3D" id="3.40.50.300">
    <property type="entry name" value="P-loop containing nucleotide triphosphate hydrolases"/>
    <property type="match status" value="1"/>
</dbReference>
<dbReference type="Pfam" id="PF13671">
    <property type="entry name" value="AAA_33"/>
    <property type="match status" value="1"/>
</dbReference>
<dbReference type="InterPro" id="IPR027417">
    <property type="entry name" value="P-loop_NTPase"/>
</dbReference>
<accession>A0A431TMC2</accession>
<keyword evidence="2" id="KW-1185">Reference proteome</keyword>
<dbReference type="EMBL" id="RXOE01000002">
    <property type="protein sequence ID" value="RTQ34842.1"/>
    <property type="molecule type" value="Genomic_DNA"/>
</dbReference>
<name>A0A431TMC2_9BURK</name>
<keyword evidence="1" id="KW-0808">Transferase</keyword>
<gene>
    <name evidence="1" type="ORF">EJP69_10585</name>
</gene>
<dbReference type="SUPFAM" id="SSF52540">
    <property type="entry name" value="P-loop containing nucleoside triphosphate hydrolases"/>
    <property type="match status" value="1"/>
</dbReference>
<organism evidence="1 2">
    <name type="scientific">Variovorax gossypii</name>
    <dbReference type="NCBI Taxonomy" id="1679495"/>
    <lineage>
        <taxon>Bacteria</taxon>
        <taxon>Pseudomonadati</taxon>
        <taxon>Pseudomonadota</taxon>
        <taxon>Betaproteobacteria</taxon>
        <taxon>Burkholderiales</taxon>
        <taxon>Comamonadaceae</taxon>
        <taxon>Variovorax</taxon>
    </lineage>
</organism>